<dbReference type="RefSeq" id="WP_267926525.1">
    <property type="nucleotide sequence ID" value="NZ_AP024233.1"/>
</dbReference>
<dbReference type="Proteomes" id="UP001063350">
    <property type="component" value="Chromosome"/>
</dbReference>
<dbReference type="EMBL" id="AP024233">
    <property type="protein sequence ID" value="BCO09775.1"/>
    <property type="molecule type" value="Genomic_DNA"/>
</dbReference>
<gene>
    <name evidence="1" type="ORF">GF1_21510</name>
</gene>
<keyword evidence="2" id="KW-1185">Reference proteome</keyword>
<dbReference type="KEGG" id="ddu:GF1_21510"/>
<sequence>MHLLYFSPVSWHSYPQRPHYLVRYLLQNRIVDSVLWVDSYPTRLPSWKDFHRPGTPDRLPPPFSLSGLHILKPAALPVEPVPGGSWLNHALCWKGVRRRIKEYGSRSRGELIVGTGRPHALAAWALRRIPHRASFYDAMDDFPAFYSDSGFSRTRMAATERKIAGMVDRVWYSSPLIGEKLHGLNPDMVHLPNGYDKHSFPVVRQRVSGRQGTPVFGYVGTVGAWFDWDQVLRLAAVDPCYDIRIAGPCFVKVPDLPANITLYPACPHAKAVEHIAGFDICLIPFRRNELTMSVDPIKYYEYRAMGKPVLSTRFGTMPEHASEGGVAFFEEDNLQQCIEIMLQKFSSDSPMESFRKTCDWSTRFLKVKDWVASI</sequence>
<reference evidence="1" key="1">
    <citation type="submission" date="2020-12" db="EMBL/GenBank/DDBJ databases">
        <title>Desulfobium dissulfuricans gen. nov., sp. nov., a novel mesophilic, sulfate-reducing bacterium isolated from a deep-sea hydrothermal vent.</title>
        <authorList>
            <person name="Hashimoto Y."/>
            <person name="Tame A."/>
            <person name="Sawayama S."/>
            <person name="Miyazaki J."/>
            <person name="Takai K."/>
            <person name="Nakagawa S."/>
        </authorList>
    </citation>
    <scope>NUCLEOTIDE SEQUENCE</scope>
    <source>
        <strain evidence="1">GF1</strain>
    </source>
</reference>
<proteinExistence type="predicted"/>
<dbReference type="GO" id="GO:0016740">
    <property type="term" value="F:transferase activity"/>
    <property type="evidence" value="ECO:0007669"/>
    <property type="project" value="UniProtKB-KW"/>
</dbReference>
<accession>A0A915XJ06</accession>
<evidence type="ECO:0000313" key="2">
    <source>
        <dbReference type="Proteomes" id="UP001063350"/>
    </source>
</evidence>
<evidence type="ECO:0000313" key="1">
    <source>
        <dbReference type="EMBL" id="BCO09775.1"/>
    </source>
</evidence>
<name>A0A915XJ06_9BACT</name>
<dbReference type="SUPFAM" id="SSF53756">
    <property type="entry name" value="UDP-Glycosyltransferase/glycogen phosphorylase"/>
    <property type="match status" value="1"/>
</dbReference>
<protein>
    <submittedName>
        <fullName evidence="1">Glycosyl transferase</fullName>
    </submittedName>
</protein>
<dbReference type="AlphaFoldDB" id="A0A915XJ06"/>
<organism evidence="1 2">
    <name type="scientific">Desulfolithobacter dissulfuricans</name>
    <dbReference type="NCBI Taxonomy" id="2795293"/>
    <lineage>
        <taxon>Bacteria</taxon>
        <taxon>Pseudomonadati</taxon>
        <taxon>Thermodesulfobacteriota</taxon>
        <taxon>Desulfobulbia</taxon>
        <taxon>Desulfobulbales</taxon>
        <taxon>Desulfobulbaceae</taxon>
        <taxon>Desulfolithobacter</taxon>
    </lineage>
</organism>
<keyword evidence="1" id="KW-0808">Transferase</keyword>
<dbReference type="Gene3D" id="3.40.50.2000">
    <property type="entry name" value="Glycogen Phosphorylase B"/>
    <property type="match status" value="1"/>
</dbReference>
<dbReference type="Gene3D" id="3.40.50.11010">
    <property type="match status" value="1"/>
</dbReference>